<evidence type="ECO:0000256" key="3">
    <source>
        <dbReference type="ARBA" id="ARBA00047645"/>
    </source>
</evidence>
<feature type="active site" evidence="4">
    <location>
        <position position="36"/>
    </location>
</feature>
<dbReference type="Proteomes" id="UP000182753">
    <property type="component" value="Unassembled WGS sequence"/>
</dbReference>
<dbReference type="EC" id="3.6.1.7" evidence="2 4"/>
<organism evidence="7 8">
    <name type="scientific">Candidatus Berkelbacteria bacterium CG1_02_42_45</name>
    <dbReference type="NCBI Taxonomy" id="1805036"/>
    <lineage>
        <taxon>Bacteria</taxon>
        <taxon>Candidatus Berkelbacteria</taxon>
    </lineage>
</organism>
<evidence type="ECO:0000313" key="8">
    <source>
        <dbReference type="Proteomes" id="UP000182753"/>
    </source>
</evidence>
<keyword evidence="4" id="KW-0378">Hydrolase</keyword>
<evidence type="ECO:0000256" key="1">
    <source>
        <dbReference type="ARBA" id="ARBA00005614"/>
    </source>
</evidence>
<comment type="similarity">
    <text evidence="1 5">Belongs to the acylphosphatase family.</text>
</comment>
<dbReference type="PROSITE" id="PS51160">
    <property type="entry name" value="ACYLPHOSPHATASE_3"/>
    <property type="match status" value="1"/>
</dbReference>
<evidence type="ECO:0000313" key="7">
    <source>
        <dbReference type="EMBL" id="OIN90148.1"/>
    </source>
</evidence>
<dbReference type="InterPro" id="IPR020456">
    <property type="entry name" value="Acylphosphatase"/>
</dbReference>
<sequence length="89" mass="10311">MRQLQAYFTGRVQGVGFRYTAADLADELGIVGRVRNLQDGRVELLAEGEEEKLNDFLQELKKYFREKIYDIETDWSEASGKFSSFDITH</sequence>
<dbReference type="Pfam" id="PF00708">
    <property type="entry name" value="Acylphosphatase"/>
    <property type="match status" value="1"/>
</dbReference>
<reference evidence="7 8" key="1">
    <citation type="journal article" date="2016" name="Environ. Microbiol.">
        <title>Genomic resolution of a cold subsurface aquifer community provides metabolic insights for novel microbes adapted to high CO concentrations.</title>
        <authorList>
            <person name="Probst A.J."/>
            <person name="Castelle C.J."/>
            <person name="Singh A."/>
            <person name="Brown C.T."/>
            <person name="Anantharaman K."/>
            <person name="Sharon I."/>
            <person name="Hug L.A."/>
            <person name="Burstein D."/>
            <person name="Emerson J.B."/>
            <person name="Thomas B.C."/>
            <person name="Banfield J.F."/>
        </authorList>
    </citation>
    <scope>NUCLEOTIDE SEQUENCE [LARGE SCALE GENOMIC DNA]</scope>
    <source>
        <strain evidence="7">CG1_02_42_45</strain>
    </source>
</reference>
<evidence type="ECO:0000256" key="4">
    <source>
        <dbReference type="PROSITE-ProRule" id="PRU00520"/>
    </source>
</evidence>
<gene>
    <name evidence="7" type="ORF">AUJ40_00395</name>
</gene>
<feature type="domain" description="Acylphosphatase-like" evidence="6">
    <location>
        <begin position="3"/>
        <end position="89"/>
    </location>
</feature>
<name>A0A1J4RUW8_9BACT</name>
<dbReference type="SUPFAM" id="SSF54975">
    <property type="entry name" value="Acylphosphatase/BLUF domain-like"/>
    <property type="match status" value="1"/>
</dbReference>
<evidence type="ECO:0000256" key="5">
    <source>
        <dbReference type="RuleBase" id="RU004168"/>
    </source>
</evidence>
<dbReference type="InterPro" id="IPR036046">
    <property type="entry name" value="Acylphosphatase-like_dom_sf"/>
</dbReference>
<accession>A0A1J4RUW8</accession>
<evidence type="ECO:0000256" key="2">
    <source>
        <dbReference type="ARBA" id="ARBA00012150"/>
    </source>
</evidence>
<dbReference type="AlphaFoldDB" id="A0A1J4RUW8"/>
<dbReference type="Gene3D" id="3.30.70.100">
    <property type="match status" value="1"/>
</dbReference>
<dbReference type="PANTHER" id="PTHR47268:SF4">
    <property type="entry name" value="ACYLPHOSPHATASE"/>
    <property type="match status" value="1"/>
</dbReference>
<dbReference type="EMBL" id="MNUJ01000008">
    <property type="protein sequence ID" value="OIN90148.1"/>
    <property type="molecule type" value="Genomic_DNA"/>
</dbReference>
<dbReference type="GO" id="GO:0003998">
    <property type="term" value="F:acylphosphatase activity"/>
    <property type="evidence" value="ECO:0007669"/>
    <property type="project" value="UniProtKB-EC"/>
</dbReference>
<proteinExistence type="inferred from homology"/>
<comment type="catalytic activity">
    <reaction evidence="3 4">
        <text>an acyl phosphate + H2O = a carboxylate + phosphate + H(+)</text>
        <dbReference type="Rhea" id="RHEA:14965"/>
        <dbReference type="ChEBI" id="CHEBI:15377"/>
        <dbReference type="ChEBI" id="CHEBI:15378"/>
        <dbReference type="ChEBI" id="CHEBI:29067"/>
        <dbReference type="ChEBI" id="CHEBI:43474"/>
        <dbReference type="ChEBI" id="CHEBI:59918"/>
        <dbReference type="EC" id="3.6.1.7"/>
    </reaction>
</comment>
<comment type="caution">
    <text evidence="7">The sequence shown here is derived from an EMBL/GenBank/DDBJ whole genome shotgun (WGS) entry which is preliminary data.</text>
</comment>
<dbReference type="InterPro" id="IPR001792">
    <property type="entry name" value="Acylphosphatase-like_dom"/>
</dbReference>
<dbReference type="PANTHER" id="PTHR47268">
    <property type="entry name" value="ACYLPHOSPHATASE"/>
    <property type="match status" value="1"/>
</dbReference>
<evidence type="ECO:0000259" key="6">
    <source>
        <dbReference type="PROSITE" id="PS51160"/>
    </source>
</evidence>
<protein>
    <recommendedName>
        <fullName evidence="2 4">acylphosphatase</fullName>
        <ecNumber evidence="2 4">3.6.1.7</ecNumber>
    </recommendedName>
</protein>
<feature type="active site" evidence="4">
    <location>
        <position position="18"/>
    </location>
</feature>